<dbReference type="GeneID" id="22277676"/>
<sequence length="88" mass="9616">MSRYQKVLDDTVVDGKVCGACHGSGTFHSMLMNKEIVLCECEACGGTGTSDPVLQRQVLCELGLRSQVQPGYSEPTFIDVPNNKDDYE</sequence>
<dbReference type="RefSeq" id="YP_009101376.1">
    <property type="nucleotide sequence ID" value="NC_025445.1"/>
</dbReference>
<accession>A0A088FAI1</accession>
<dbReference type="OrthoDB" id="38536at10239"/>
<dbReference type="KEGG" id="vg:22277676"/>
<dbReference type="EMBL" id="KM247287">
    <property type="protein sequence ID" value="AIM40529.1"/>
    <property type="molecule type" value="Genomic_DNA"/>
</dbReference>
<name>A0A088FAI1_9CAUD</name>
<organism evidence="1 2">
    <name type="scientific">Escherichia phage J8-65</name>
    <dbReference type="NCBI Taxonomy" id="1536597"/>
    <lineage>
        <taxon>Viruses</taxon>
        <taxon>Duplodnaviria</taxon>
        <taxon>Heunggongvirae</taxon>
        <taxon>Uroviricota</taxon>
        <taxon>Caudoviricetes</taxon>
        <taxon>Autographivirales</taxon>
        <taxon>Autoscriptoviridae</taxon>
        <taxon>Stentvirinae</taxon>
        <taxon>Bonnellvirus</taxon>
        <taxon>Bonnellvirus smaasur</taxon>
        <taxon>Bonnellvirus J865</taxon>
    </lineage>
</organism>
<dbReference type="Proteomes" id="UP000029367">
    <property type="component" value="Segment"/>
</dbReference>
<proteinExistence type="predicted"/>
<keyword evidence="2" id="KW-1185">Reference proteome</keyword>
<protein>
    <submittedName>
        <fullName evidence="1">Uncharacterized protein</fullName>
    </submittedName>
</protein>
<reference evidence="1 2" key="1">
    <citation type="submission" date="2014-07" db="EMBL/GenBank/DDBJ databases">
        <title>Synergy as a Rationale for Phage Therapy using Phage Cocktails.</title>
        <authorList>
            <person name="Schmerer M."/>
            <person name="Molineux I.J."/>
            <person name="Bull J.J."/>
        </authorList>
    </citation>
    <scope>NUCLEOTIDE SEQUENCE [LARGE SCALE GENOMIC DNA]</scope>
</reference>
<evidence type="ECO:0000313" key="1">
    <source>
        <dbReference type="EMBL" id="AIM40529.1"/>
    </source>
</evidence>
<evidence type="ECO:0000313" key="2">
    <source>
        <dbReference type="Proteomes" id="UP000029367"/>
    </source>
</evidence>